<comment type="caution">
    <text evidence="2">The sequence shown here is derived from an EMBL/GenBank/DDBJ whole genome shotgun (WGS) entry which is preliminary data.</text>
</comment>
<protein>
    <submittedName>
        <fullName evidence="2">Uncharacterized protein</fullName>
    </submittedName>
</protein>
<organism evidence="2 3">
    <name type="scientific">Candidatus Manganitrophus noduliformans</name>
    <dbReference type="NCBI Taxonomy" id="2606439"/>
    <lineage>
        <taxon>Bacteria</taxon>
        <taxon>Pseudomonadati</taxon>
        <taxon>Nitrospirota</taxon>
        <taxon>Nitrospiria</taxon>
        <taxon>Candidatus Troglogloeales</taxon>
        <taxon>Candidatus Manganitrophaceae</taxon>
        <taxon>Candidatus Manganitrophus</taxon>
    </lineage>
</organism>
<reference evidence="2 3" key="1">
    <citation type="journal article" date="2020" name="Nature">
        <title>Bacterial chemolithoautotrophy via manganese oxidation.</title>
        <authorList>
            <person name="Yu H."/>
            <person name="Leadbetter J.R."/>
        </authorList>
    </citation>
    <scope>NUCLEOTIDE SEQUENCE [LARGE SCALE GENOMIC DNA]</scope>
    <source>
        <strain evidence="2 3">Mn-1</strain>
    </source>
</reference>
<dbReference type="SUPFAM" id="SSF46689">
    <property type="entry name" value="Homeodomain-like"/>
    <property type="match status" value="1"/>
</dbReference>
<sequence length="176" mass="19950">MGRQAPTHNDPIVEEESRCHQKPGVLSEEERTLLVEYLLVENLPPREIIRVAGVSSRTVSRVMQRLGLRRRNVGRVSSSRKRHTQRLHEILSQYYALEEVTLDALDQLAGGNDLSLKVLLDLIREHVSPSRWAIRACLGPCGQPALTPSPGDRYCPACKKKIKKDRMGIQEDMLYS</sequence>
<evidence type="ECO:0000313" key="3">
    <source>
        <dbReference type="Proteomes" id="UP000534783"/>
    </source>
</evidence>
<proteinExistence type="predicted"/>
<dbReference type="AlphaFoldDB" id="A0A7X6ICR3"/>
<keyword evidence="3" id="KW-1185">Reference proteome</keyword>
<evidence type="ECO:0000313" key="2">
    <source>
        <dbReference type="EMBL" id="NKE72816.1"/>
    </source>
</evidence>
<dbReference type="Proteomes" id="UP000534783">
    <property type="component" value="Unassembled WGS sequence"/>
</dbReference>
<feature type="region of interest" description="Disordered" evidence="1">
    <location>
        <begin position="1"/>
        <end position="24"/>
    </location>
</feature>
<gene>
    <name evidence="2" type="ORF">MNODULE_18865</name>
</gene>
<dbReference type="RefSeq" id="WP_168062752.1">
    <property type="nucleotide sequence ID" value="NZ_VTOW01000004.1"/>
</dbReference>
<dbReference type="EMBL" id="VTOW01000004">
    <property type="protein sequence ID" value="NKE72816.1"/>
    <property type="molecule type" value="Genomic_DNA"/>
</dbReference>
<evidence type="ECO:0000256" key="1">
    <source>
        <dbReference type="SAM" id="MobiDB-lite"/>
    </source>
</evidence>
<dbReference type="InterPro" id="IPR009057">
    <property type="entry name" value="Homeodomain-like_sf"/>
</dbReference>
<accession>A0A7X6ICR3</accession>
<name>A0A7X6ICR3_9BACT</name>